<proteinExistence type="predicted"/>
<name>A0A0M3IYI1_ANISI</name>
<protein>
    <submittedName>
        <fullName evidence="1 3">Uncharacterized protein</fullName>
    </submittedName>
</protein>
<keyword evidence="2" id="KW-1185">Reference proteome</keyword>
<evidence type="ECO:0000313" key="1">
    <source>
        <dbReference type="EMBL" id="VDK17483.1"/>
    </source>
</evidence>
<dbReference type="Proteomes" id="UP000267096">
    <property type="component" value="Unassembled WGS sequence"/>
</dbReference>
<organism evidence="3">
    <name type="scientific">Anisakis simplex</name>
    <name type="common">Herring worm</name>
    <dbReference type="NCBI Taxonomy" id="6269"/>
    <lineage>
        <taxon>Eukaryota</taxon>
        <taxon>Metazoa</taxon>
        <taxon>Ecdysozoa</taxon>
        <taxon>Nematoda</taxon>
        <taxon>Chromadorea</taxon>
        <taxon>Rhabditida</taxon>
        <taxon>Spirurina</taxon>
        <taxon>Ascaridomorpha</taxon>
        <taxon>Ascaridoidea</taxon>
        <taxon>Anisakidae</taxon>
        <taxon>Anisakis</taxon>
        <taxon>Anisakis simplex complex</taxon>
    </lineage>
</organism>
<accession>A0A0M3IYI1</accession>
<evidence type="ECO:0000313" key="2">
    <source>
        <dbReference type="Proteomes" id="UP000267096"/>
    </source>
</evidence>
<reference evidence="1 2" key="2">
    <citation type="submission" date="2018-11" db="EMBL/GenBank/DDBJ databases">
        <authorList>
            <consortium name="Pathogen Informatics"/>
        </authorList>
    </citation>
    <scope>NUCLEOTIDE SEQUENCE [LARGE SCALE GENOMIC DNA]</scope>
</reference>
<gene>
    <name evidence="1" type="ORF">ASIM_LOCUS214</name>
</gene>
<evidence type="ECO:0000313" key="3">
    <source>
        <dbReference type="WBParaSite" id="ASIM_0000030301-mRNA-1"/>
    </source>
</evidence>
<reference evidence="3" key="1">
    <citation type="submission" date="2017-02" db="UniProtKB">
        <authorList>
            <consortium name="WormBaseParasite"/>
        </authorList>
    </citation>
    <scope>IDENTIFICATION</scope>
</reference>
<dbReference type="EMBL" id="UYRR01000088">
    <property type="protein sequence ID" value="VDK17483.1"/>
    <property type="molecule type" value="Genomic_DNA"/>
</dbReference>
<dbReference type="WBParaSite" id="ASIM_0000030301-mRNA-1">
    <property type="protein sequence ID" value="ASIM_0000030301-mRNA-1"/>
    <property type="gene ID" value="ASIM_0000030301"/>
</dbReference>
<dbReference type="AlphaFoldDB" id="A0A0M3IYI1"/>
<sequence length="72" mass="8238">MREILRRRLRDSSVIRSIDGDSSGDYESDDTSDGRASYARGFVAPAFAKRLRSSQSYIKNPLKQLLEVPRYI</sequence>